<proteinExistence type="predicted"/>
<dbReference type="GeneID" id="5046026"/>
<dbReference type="AlphaFoldDB" id="A0EC27"/>
<gene>
    <name evidence="1" type="ORF">GSPATT00025580001</name>
</gene>
<name>A0EC27_PARTE</name>
<sequence length="206" mass="24500">MIKKQSLSSKPLSYIQLYDNGRNSYCKIHCMKYEQFEYRNGRCYICCYQKECNQNNEPLSNTEIVMLLHQILVQSISNQFKQQQKQRIPTLREDVNKAIQLYCDRAIKIIDKNCEKQDQLNEKIKYILKNLQNENIHQQAYEILKFQELDCVNVKLGVIATLTKEFYRILTKCEILQIALIPQFNMINLFATMNTVFQTTKFKSEK</sequence>
<dbReference type="InParanoid" id="A0EC27"/>
<accession>A0EC27</accession>
<dbReference type="EMBL" id="CT868670">
    <property type="protein sequence ID" value="CAK92844.1"/>
    <property type="molecule type" value="Genomic_DNA"/>
</dbReference>
<protein>
    <submittedName>
        <fullName evidence="1">Uncharacterized protein</fullName>
    </submittedName>
</protein>
<evidence type="ECO:0000313" key="1">
    <source>
        <dbReference type="EMBL" id="CAK92844.1"/>
    </source>
</evidence>
<organism evidence="1 2">
    <name type="scientific">Paramecium tetraurelia</name>
    <dbReference type="NCBI Taxonomy" id="5888"/>
    <lineage>
        <taxon>Eukaryota</taxon>
        <taxon>Sar</taxon>
        <taxon>Alveolata</taxon>
        <taxon>Ciliophora</taxon>
        <taxon>Intramacronucleata</taxon>
        <taxon>Oligohymenophorea</taxon>
        <taxon>Peniculida</taxon>
        <taxon>Parameciidae</taxon>
        <taxon>Paramecium</taxon>
    </lineage>
</organism>
<evidence type="ECO:0000313" key="2">
    <source>
        <dbReference type="Proteomes" id="UP000000600"/>
    </source>
</evidence>
<dbReference type="KEGG" id="ptm:GSPATT00025580001"/>
<dbReference type="Proteomes" id="UP000000600">
    <property type="component" value="Unassembled WGS sequence"/>
</dbReference>
<dbReference type="HOGENOM" id="CLU_1334157_0_0_1"/>
<reference evidence="1 2" key="1">
    <citation type="journal article" date="2006" name="Nature">
        <title>Global trends of whole-genome duplications revealed by the ciliate Paramecium tetraurelia.</title>
        <authorList>
            <consortium name="Genoscope"/>
            <person name="Aury J.-M."/>
            <person name="Jaillon O."/>
            <person name="Duret L."/>
            <person name="Noel B."/>
            <person name="Jubin C."/>
            <person name="Porcel B.M."/>
            <person name="Segurens B."/>
            <person name="Daubin V."/>
            <person name="Anthouard V."/>
            <person name="Aiach N."/>
            <person name="Arnaiz O."/>
            <person name="Billaut A."/>
            <person name="Beisson J."/>
            <person name="Blanc I."/>
            <person name="Bouhouche K."/>
            <person name="Camara F."/>
            <person name="Duharcourt S."/>
            <person name="Guigo R."/>
            <person name="Gogendeau D."/>
            <person name="Katinka M."/>
            <person name="Keller A.-M."/>
            <person name="Kissmehl R."/>
            <person name="Klotz C."/>
            <person name="Koll F."/>
            <person name="Le Moue A."/>
            <person name="Lepere C."/>
            <person name="Malinsky S."/>
            <person name="Nowacki M."/>
            <person name="Nowak J.K."/>
            <person name="Plattner H."/>
            <person name="Poulain J."/>
            <person name="Ruiz F."/>
            <person name="Serrano V."/>
            <person name="Zagulski M."/>
            <person name="Dessen P."/>
            <person name="Betermier M."/>
            <person name="Weissenbach J."/>
            <person name="Scarpelli C."/>
            <person name="Schachter V."/>
            <person name="Sperling L."/>
            <person name="Meyer E."/>
            <person name="Cohen J."/>
            <person name="Wincker P."/>
        </authorList>
    </citation>
    <scope>NUCLEOTIDE SEQUENCE [LARGE SCALE GENOMIC DNA]</scope>
    <source>
        <strain evidence="1 2">Stock d4-2</strain>
    </source>
</reference>
<keyword evidence="2" id="KW-1185">Reference proteome</keyword>
<dbReference type="RefSeq" id="XP_001460241.1">
    <property type="nucleotide sequence ID" value="XM_001460204.1"/>
</dbReference>